<dbReference type="InterPro" id="IPR040902">
    <property type="entry name" value="AHJR-like"/>
</dbReference>
<feature type="domain" description="REase AHJR-like" evidence="1">
    <location>
        <begin position="4"/>
        <end position="82"/>
    </location>
</feature>
<gene>
    <name evidence="2" type="ORF">HJG44_01875</name>
</gene>
<sequence>MEVLGAKYRERGFQFMVEPPTEFVPDFLQGYRPDALALKDGEGVLIELKRQRTGRPDQRIAEVSRRLNGHPNWTLEVVFTENFVRERGWTLRPAEIRSASDAELMEVQEEIDRLEQAGNLSAAFLLGWSLLEAATRRKIEDAASAAREPMTSWQIVEWLTSLGIVEGDLVVSLRDLLRKRNALAHGDFSSRADLDDVQALKQILGRVAEFRPSPS</sequence>
<evidence type="ECO:0000313" key="2">
    <source>
        <dbReference type="EMBL" id="NNM71141.1"/>
    </source>
</evidence>
<keyword evidence="3" id="KW-1185">Reference proteome</keyword>
<organism evidence="2 3">
    <name type="scientific">Enterovirga aerilata</name>
    <dbReference type="NCBI Taxonomy" id="2730920"/>
    <lineage>
        <taxon>Bacteria</taxon>
        <taxon>Pseudomonadati</taxon>
        <taxon>Pseudomonadota</taxon>
        <taxon>Alphaproteobacteria</taxon>
        <taxon>Hyphomicrobiales</taxon>
        <taxon>Methylobacteriaceae</taxon>
        <taxon>Enterovirga</taxon>
    </lineage>
</organism>
<comment type="caution">
    <text evidence="2">The sequence shown here is derived from an EMBL/GenBank/DDBJ whole genome shotgun (WGS) entry which is preliminary data.</text>
</comment>
<dbReference type="EMBL" id="JABEPP010000001">
    <property type="protein sequence ID" value="NNM71141.1"/>
    <property type="molecule type" value="Genomic_DNA"/>
</dbReference>
<name>A0A849I188_9HYPH</name>
<dbReference type="Pfam" id="PF18743">
    <property type="entry name" value="AHJR-like"/>
    <property type="match status" value="1"/>
</dbReference>
<protein>
    <recommendedName>
        <fullName evidence="1">REase AHJR-like domain-containing protein</fullName>
    </recommendedName>
</protein>
<evidence type="ECO:0000259" key="1">
    <source>
        <dbReference type="Pfam" id="PF18743"/>
    </source>
</evidence>
<reference evidence="2 3" key="1">
    <citation type="submission" date="2020-04" db="EMBL/GenBank/DDBJ databases">
        <title>Enterovirga sp. isolate from soil.</title>
        <authorList>
            <person name="Chea S."/>
            <person name="Kim D.-U."/>
        </authorList>
    </citation>
    <scope>NUCLEOTIDE SEQUENCE [LARGE SCALE GENOMIC DNA]</scope>
    <source>
        <strain evidence="2 3">DB1703</strain>
    </source>
</reference>
<accession>A0A849I188</accession>
<evidence type="ECO:0000313" key="3">
    <source>
        <dbReference type="Proteomes" id="UP000564885"/>
    </source>
</evidence>
<proteinExistence type="predicted"/>
<dbReference type="AlphaFoldDB" id="A0A849I188"/>
<dbReference type="Proteomes" id="UP000564885">
    <property type="component" value="Unassembled WGS sequence"/>
</dbReference>